<feature type="transmembrane region" description="Helical" evidence="1">
    <location>
        <begin position="14"/>
        <end position="32"/>
    </location>
</feature>
<keyword evidence="3" id="KW-1185">Reference proteome</keyword>
<name>A0ABV8HGD9_9ACTN</name>
<keyword evidence="1" id="KW-0472">Membrane</keyword>
<protein>
    <recommendedName>
        <fullName evidence="4">Polysaccharide chain length determinant N-terminal domain-containing protein</fullName>
    </recommendedName>
</protein>
<accession>A0ABV8HGD9</accession>
<keyword evidence="1" id="KW-1133">Transmembrane helix</keyword>
<evidence type="ECO:0000313" key="3">
    <source>
        <dbReference type="Proteomes" id="UP001595765"/>
    </source>
</evidence>
<dbReference type="RefSeq" id="WP_386427090.1">
    <property type="nucleotide sequence ID" value="NZ_JBHSBB010000007.1"/>
</dbReference>
<feature type="transmembrane region" description="Helical" evidence="1">
    <location>
        <begin position="176"/>
        <end position="195"/>
    </location>
</feature>
<reference evidence="3" key="1">
    <citation type="journal article" date="2019" name="Int. J. Syst. Evol. Microbiol.">
        <title>The Global Catalogue of Microorganisms (GCM) 10K type strain sequencing project: providing services to taxonomists for standard genome sequencing and annotation.</title>
        <authorList>
            <consortium name="The Broad Institute Genomics Platform"/>
            <consortium name="The Broad Institute Genome Sequencing Center for Infectious Disease"/>
            <person name="Wu L."/>
            <person name="Ma J."/>
        </authorList>
    </citation>
    <scope>NUCLEOTIDE SEQUENCE [LARGE SCALE GENOMIC DNA]</scope>
    <source>
        <strain evidence="3">CGMCC 4.7237</strain>
    </source>
</reference>
<dbReference type="EMBL" id="JBHSBB010000007">
    <property type="protein sequence ID" value="MFC4031162.1"/>
    <property type="molecule type" value="Genomic_DNA"/>
</dbReference>
<evidence type="ECO:0008006" key="4">
    <source>
        <dbReference type="Google" id="ProtNLM"/>
    </source>
</evidence>
<sequence>MSPGEVVLALLRRWYVLVVAMLLTALGAYHVLRPPQEYLSSAVIVVKPPVTGNQPNQLANLQPPVAAVSYAIIEQLRSPAGAAELAAAGVRGRYALIPRNSGTSVTPAYLIPSLQIQSREEESAAADNSAYTIISVYRHHLSALQTAQHIPPASQMTAELLVPPSSVLESGTKSRALAGVALSGAVGGVLAALWTDRFARRRSPLYRGPRAAPAVRTAPAAN</sequence>
<comment type="caution">
    <text evidence="2">The sequence shown here is derived from an EMBL/GenBank/DDBJ whole genome shotgun (WGS) entry which is preliminary data.</text>
</comment>
<evidence type="ECO:0000256" key="1">
    <source>
        <dbReference type="SAM" id="Phobius"/>
    </source>
</evidence>
<gene>
    <name evidence="2" type="ORF">ACFO3J_06710</name>
</gene>
<organism evidence="2 3">
    <name type="scientific">Streptomyces polygonati</name>
    <dbReference type="NCBI Taxonomy" id="1617087"/>
    <lineage>
        <taxon>Bacteria</taxon>
        <taxon>Bacillati</taxon>
        <taxon>Actinomycetota</taxon>
        <taxon>Actinomycetes</taxon>
        <taxon>Kitasatosporales</taxon>
        <taxon>Streptomycetaceae</taxon>
        <taxon>Streptomyces</taxon>
    </lineage>
</organism>
<evidence type="ECO:0000313" key="2">
    <source>
        <dbReference type="EMBL" id="MFC4031162.1"/>
    </source>
</evidence>
<keyword evidence="1" id="KW-0812">Transmembrane</keyword>
<proteinExistence type="predicted"/>
<dbReference type="Proteomes" id="UP001595765">
    <property type="component" value="Unassembled WGS sequence"/>
</dbReference>